<sequence>MLRVQNIIHNISERLDRRRSRSRSRSPYYERYRRRSRSRSRSYTPPRRYRDDLRREKLPPRRISPEPLRKPVSRQLSPPPPLMRKRESTPPPRKASNPEEAAYLRAIEKQKQERETVLKMKAIKRKLEIEKKKRDGDKPEVASPEKVAPGPSKEPPQKVSPVAEAQPTKILLKPKIKVIKKMEGQEPTRKISLVTSNPTVDEPLVSRVLSKNGEESSVRRIVASKKDLVSSVLRGAEGPSMDQSYSKKIIKKSVVITKPASQAGLSSTSEERVSLVSANHQMRLAVTKTAKQVMASGIVVAIENIPSATTPDTLKKMGMGLGLKAIRMKKLGTHQTAQMVFSTREGAEKFVKQNQRKVLDLSVIDLKIL</sequence>
<evidence type="ECO:0000313" key="2">
    <source>
        <dbReference type="EMBL" id="CAB3372462.1"/>
    </source>
</evidence>
<feature type="region of interest" description="Disordered" evidence="1">
    <location>
        <begin position="15"/>
        <end position="98"/>
    </location>
</feature>
<feature type="compositionally biased region" description="Basic and acidic residues" evidence="1">
    <location>
        <begin position="48"/>
        <end position="69"/>
    </location>
</feature>
<protein>
    <submittedName>
        <fullName evidence="2">Uncharacterized protein</fullName>
    </submittedName>
</protein>
<gene>
    <name evidence="2" type="ORF">CLODIP_2_CD12862</name>
</gene>
<dbReference type="EMBL" id="CADEPI010000073">
    <property type="protein sequence ID" value="CAB3372462.1"/>
    <property type="molecule type" value="Genomic_DNA"/>
</dbReference>
<organism evidence="2 3">
    <name type="scientific">Cloeon dipterum</name>
    <dbReference type="NCBI Taxonomy" id="197152"/>
    <lineage>
        <taxon>Eukaryota</taxon>
        <taxon>Metazoa</taxon>
        <taxon>Ecdysozoa</taxon>
        <taxon>Arthropoda</taxon>
        <taxon>Hexapoda</taxon>
        <taxon>Insecta</taxon>
        <taxon>Pterygota</taxon>
        <taxon>Palaeoptera</taxon>
        <taxon>Ephemeroptera</taxon>
        <taxon>Pisciforma</taxon>
        <taxon>Baetidae</taxon>
        <taxon>Cloeon</taxon>
    </lineage>
</organism>
<comment type="caution">
    <text evidence="2">The sequence shown here is derived from an EMBL/GenBank/DDBJ whole genome shotgun (WGS) entry which is preliminary data.</text>
</comment>
<reference evidence="2 3" key="1">
    <citation type="submission" date="2020-04" db="EMBL/GenBank/DDBJ databases">
        <authorList>
            <person name="Alioto T."/>
            <person name="Alioto T."/>
            <person name="Gomez Garrido J."/>
        </authorList>
    </citation>
    <scope>NUCLEOTIDE SEQUENCE [LARGE SCALE GENOMIC DNA]</scope>
</reference>
<name>A0A8S1CWF5_9INSE</name>
<evidence type="ECO:0000313" key="3">
    <source>
        <dbReference type="Proteomes" id="UP000494165"/>
    </source>
</evidence>
<dbReference type="AlphaFoldDB" id="A0A8S1CWF5"/>
<evidence type="ECO:0000256" key="1">
    <source>
        <dbReference type="SAM" id="MobiDB-lite"/>
    </source>
</evidence>
<dbReference type="Proteomes" id="UP000494165">
    <property type="component" value="Unassembled WGS sequence"/>
</dbReference>
<feature type="region of interest" description="Disordered" evidence="1">
    <location>
        <begin position="129"/>
        <end position="166"/>
    </location>
</feature>
<feature type="compositionally biased region" description="Basic and acidic residues" evidence="1">
    <location>
        <begin position="129"/>
        <end position="140"/>
    </location>
</feature>
<proteinExistence type="predicted"/>
<accession>A0A8S1CWF5</accession>
<dbReference type="OrthoDB" id="5990677at2759"/>
<keyword evidence="3" id="KW-1185">Reference proteome</keyword>